<feature type="domain" description="HTH tetR-type" evidence="6">
    <location>
        <begin position="6"/>
        <end position="66"/>
    </location>
</feature>
<evidence type="ECO:0000313" key="7">
    <source>
        <dbReference type="EMBL" id="MEJ1154731.1"/>
    </source>
</evidence>
<dbReference type="Gene3D" id="1.10.10.60">
    <property type="entry name" value="Homeodomain-like"/>
    <property type="match status" value="1"/>
</dbReference>
<keyword evidence="2" id="KW-0805">Transcription regulation</keyword>
<keyword evidence="8" id="KW-1185">Reference proteome</keyword>
<feature type="DNA-binding region" description="H-T-H motif" evidence="5">
    <location>
        <begin position="29"/>
        <end position="48"/>
    </location>
</feature>
<organism evidence="7 8">
    <name type="scientific">Microbacterium marmarense</name>
    <dbReference type="NCBI Taxonomy" id="3122051"/>
    <lineage>
        <taxon>Bacteria</taxon>
        <taxon>Bacillati</taxon>
        <taxon>Actinomycetota</taxon>
        <taxon>Actinomycetes</taxon>
        <taxon>Micrococcales</taxon>
        <taxon>Microbacteriaceae</taxon>
        <taxon>Microbacterium</taxon>
    </lineage>
</organism>
<dbReference type="Pfam" id="PF02909">
    <property type="entry name" value="TetR_C_1"/>
    <property type="match status" value="1"/>
</dbReference>
<dbReference type="SUPFAM" id="SSF46689">
    <property type="entry name" value="Homeodomain-like"/>
    <property type="match status" value="1"/>
</dbReference>
<dbReference type="InterPro" id="IPR036271">
    <property type="entry name" value="Tet_transcr_reg_TetR-rel_C_sf"/>
</dbReference>
<dbReference type="PANTHER" id="PTHR30055">
    <property type="entry name" value="HTH-TYPE TRANSCRIPTIONAL REGULATOR RUTR"/>
    <property type="match status" value="1"/>
</dbReference>
<dbReference type="InterPro" id="IPR009057">
    <property type="entry name" value="Homeodomain-like_sf"/>
</dbReference>
<evidence type="ECO:0000259" key="6">
    <source>
        <dbReference type="PROSITE" id="PS50977"/>
    </source>
</evidence>
<dbReference type="RefSeq" id="WP_337337161.1">
    <property type="nucleotide sequence ID" value="NZ_JBBDGL010000001.1"/>
</dbReference>
<dbReference type="InterPro" id="IPR050109">
    <property type="entry name" value="HTH-type_TetR-like_transc_reg"/>
</dbReference>
<dbReference type="InterPro" id="IPR003012">
    <property type="entry name" value="Tet_transcr_reg_TetR"/>
</dbReference>
<evidence type="ECO:0000256" key="5">
    <source>
        <dbReference type="PROSITE-ProRule" id="PRU00335"/>
    </source>
</evidence>
<keyword evidence="4" id="KW-0804">Transcription</keyword>
<proteinExistence type="predicted"/>
<dbReference type="Proteomes" id="UP001368654">
    <property type="component" value="Unassembled WGS sequence"/>
</dbReference>
<name>A0ABU8LR42_9MICO</name>
<evidence type="ECO:0000256" key="2">
    <source>
        <dbReference type="ARBA" id="ARBA00023015"/>
    </source>
</evidence>
<dbReference type="SUPFAM" id="SSF48498">
    <property type="entry name" value="Tetracyclin repressor-like, C-terminal domain"/>
    <property type="match status" value="1"/>
</dbReference>
<dbReference type="EMBL" id="JBBDGL010000001">
    <property type="protein sequence ID" value="MEJ1154731.1"/>
    <property type="molecule type" value="Genomic_DNA"/>
</dbReference>
<accession>A0ABU8LR42</accession>
<dbReference type="PANTHER" id="PTHR30055:SF151">
    <property type="entry name" value="TRANSCRIPTIONAL REGULATORY PROTEIN"/>
    <property type="match status" value="1"/>
</dbReference>
<dbReference type="InterPro" id="IPR001647">
    <property type="entry name" value="HTH_TetR"/>
</dbReference>
<dbReference type="InterPro" id="IPR004111">
    <property type="entry name" value="Repressor_TetR_C"/>
</dbReference>
<dbReference type="PRINTS" id="PR00400">
    <property type="entry name" value="TETREPRESSOR"/>
</dbReference>
<evidence type="ECO:0000256" key="4">
    <source>
        <dbReference type="ARBA" id="ARBA00023163"/>
    </source>
</evidence>
<dbReference type="Gene3D" id="1.10.357.10">
    <property type="entry name" value="Tetracycline Repressor, domain 2"/>
    <property type="match status" value="1"/>
</dbReference>
<sequence length="229" mass="24624">MTARGTLNRELVISAAAAVADRSGINAVSMRTVGAELGVKAMSIYHHVSDKEALLDALAEWVFAQIELPVVGDPWREAMSKRAASARAVLGQHPWGLGMLESRPVPGPALMRHHDRVVGCLMSQGFSALLATHAFSTLDAYIYGFVLTEVSLPFAAEGETEADFAARVAPSEAEYPHLARALEELFAQESYAFSDEFLDGLNLILDGLAQRLAAAQGHERPTGADPRRA</sequence>
<protein>
    <submittedName>
        <fullName evidence="7">TetR/AcrR family transcriptional regulator</fullName>
    </submittedName>
</protein>
<comment type="caution">
    <text evidence="7">The sequence shown here is derived from an EMBL/GenBank/DDBJ whole genome shotgun (WGS) entry which is preliminary data.</text>
</comment>
<evidence type="ECO:0000256" key="1">
    <source>
        <dbReference type="ARBA" id="ARBA00022491"/>
    </source>
</evidence>
<evidence type="ECO:0000313" key="8">
    <source>
        <dbReference type="Proteomes" id="UP001368654"/>
    </source>
</evidence>
<dbReference type="PROSITE" id="PS50977">
    <property type="entry name" value="HTH_TETR_2"/>
    <property type="match status" value="1"/>
</dbReference>
<dbReference type="Pfam" id="PF00440">
    <property type="entry name" value="TetR_N"/>
    <property type="match status" value="1"/>
</dbReference>
<evidence type="ECO:0000256" key="3">
    <source>
        <dbReference type="ARBA" id="ARBA00023125"/>
    </source>
</evidence>
<keyword evidence="1" id="KW-0678">Repressor</keyword>
<gene>
    <name evidence="7" type="ORF">WDU96_03840</name>
</gene>
<keyword evidence="3 5" id="KW-0238">DNA-binding</keyword>
<reference evidence="7 8" key="1">
    <citation type="submission" date="2024-02" db="EMBL/GenBank/DDBJ databases">
        <authorList>
            <person name="Saticioglu I.B."/>
        </authorList>
    </citation>
    <scope>NUCLEOTIDE SEQUENCE [LARGE SCALE GENOMIC DNA]</scope>
    <source>
        <strain evidence="7 8">Mu-86</strain>
    </source>
</reference>